<proteinExistence type="inferred from homology"/>
<feature type="compositionally biased region" description="Basic and acidic residues" evidence="6">
    <location>
        <begin position="567"/>
        <end position="585"/>
    </location>
</feature>
<dbReference type="GeneID" id="106744868"/>
<gene>
    <name evidence="9" type="primary">LOC106744868</name>
</gene>
<dbReference type="PANTHER" id="PTHR10073:SF12">
    <property type="entry name" value="DNA MISMATCH REPAIR PROTEIN MLH1"/>
    <property type="match status" value="1"/>
</dbReference>
<keyword evidence="8" id="KW-1185">Reference proteome</keyword>
<dbReference type="InterPro" id="IPR013507">
    <property type="entry name" value="DNA_mismatch_S5_2-like"/>
</dbReference>
<keyword evidence="3" id="KW-0227">DNA damage</keyword>
<comment type="subcellular location">
    <subcellularLocation>
        <location evidence="1">Nucleus</location>
    </subcellularLocation>
</comment>
<dbReference type="InterPro" id="IPR014721">
    <property type="entry name" value="Ribsml_uS5_D2-typ_fold_subgr"/>
</dbReference>
<organism evidence="8 9">
    <name type="scientific">Dinoponera quadriceps</name>
    <name type="common">South American ant</name>
    <dbReference type="NCBI Taxonomy" id="609295"/>
    <lineage>
        <taxon>Eukaryota</taxon>
        <taxon>Metazoa</taxon>
        <taxon>Ecdysozoa</taxon>
        <taxon>Arthropoda</taxon>
        <taxon>Hexapoda</taxon>
        <taxon>Insecta</taxon>
        <taxon>Pterygota</taxon>
        <taxon>Neoptera</taxon>
        <taxon>Endopterygota</taxon>
        <taxon>Hymenoptera</taxon>
        <taxon>Apocrita</taxon>
        <taxon>Aculeata</taxon>
        <taxon>Formicoidea</taxon>
        <taxon>Formicidae</taxon>
        <taxon>Ponerinae</taxon>
        <taxon>Ponerini</taxon>
        <taxon>Dinoponera</taxon>
    </lineage>
</organism>
<evidence type="ECO:0000256" key="6">
    <source>
        <dbReference type="SAM" id="MobiDB-lite"/>
    </source>
</evidence>
<feature type="compositionally biased region" description="Polar residues" evidence="6">
    <location>
        <begin position="592"/>
        <end position="608"/>
    </location>
</feature>
<dbReference type="RefSeq" id="XP_014475466.1">
    <property type="nucleotide sequence ID" value="XM_014619980.1"/>
</dbReference>
<feature type="region of interest" description="Disordered" evidence="6">
    <location>
        <begin position="592"/>
        <end position="611"/>
    </location>
</feature>
<comment type="similarity">
    <text evidence="2">Belongs to the DNA mismatch repair MutL/HexB family.</text>
</comment>
<evidence type="ECO:0000256" key="1">
    <source>
        <dbReference type="ARBA" id="ARBA00004123"/>
    </source>
</evidence>
<dbReference type="GO" id="GO:0005524">
    <property type="term" value="F:ATP binding"/>
    <property type="evidence" value="ECO:0007669"/>
    <property type="project" value="InterPro"/>
</dbReference>
<dbReference type="NCBIfam" id="TIGR00585">
    <property type="entry name" value="mutl"/>
    <property type="match status" value="1"/>
</dbReference>
<evidence type="ECO:0000313" key="8">
    <source>
        <dbReference type="Proteomes" id="UP000515204"/>
    </source>
</evidence>
<dbReference type="GO" id="GO:0032389">
    <property type="term" value="C:MutLalpha complex"/>
    <property type="evidence" value="ECO:0007669"/>
    <property type="project" value="TreeGrafter"/>
</dbReference>
<dbReference type="Gene3D" id="3.30.565.10">
    <property type="entry name" value="Histidine kinase-like ATPase, C-terminal domain"/>
    <property type="match status" value="1"/>
</dbReference>
<dbReference type="Proteomes" id="UP000515204">
    <property type="component" value="Unplaced"/>
</dbReference>
<sequence>MCTAAKIRKLDEVVVNRIAAGEVIQRPANALKELIENSLDAKATNIQITAKEGGLKLLQIQDNGTGIRKEDMEIVCERFTTSKLQKFEDLGTLTTFGFRGEALASISHVALLSIITRTADEKCAYMATYLNSKLKAPPAPCAGNQGTIIKIENLFYNVATRRKALSSSSEEFTKITEVVMRYAVHNPTVGFTLKKFGETSPQVRTPHNSTKQSNIRILYGNPVARELLEIELNDETYRFKMHALVTNPNHTNKRMVMLLFINNRLVDSSSIRKMLEEVYTVYLPKKAYPWCYISLEINSQNIDVNVHPTKHEVRFLHEDAIIERIKLALDERLTGSSASKTFYLQARLPKADITKDVLKEVLPEYNKGNPDKSKKVYARELIRTDSSDQKLDKFNFTIHSAFKHGKSDDSVIEKSIHNLELQPLNSEVPPKTNIPNIMKENLFADEKCQKKKDEPNSNSTFTEQNSASLDIEKTPLNQTTTNWCDIIDNITQSETQNTCNPSATIQNIESKNTCPEDAMDISEILSDLNETTNNSVDDVAVDTIADKARKQVYRYFGNLDTNDRKKNLEEQEKRITENTDNKEEGECSAFRVNQPQDTSPTESISNNIDESEKSERLFKSYSINSFRHDVKLTSILQLRKEIEDECHEGLREILSNLTFVGCINQTSALIQSGVNLYICNTKKLAEELFYEIMLYDFANFGIFKFSQRISLFELAMIALDSGDTGWSEEDGPKEELAKSVKELLLEKADMLNEYFSIVTDKVGNLRSLPILLDKYFPYEAEIPLYIMRLATEVNWKKEQPCFQNICRETAKFYSCINPKDETHDWKYITEHVLYPAIKESLLPPKHFAHDSTILQIASLPDLYKVFERC</sequence>
<dbReference type="PANTHER" id="PTHR10073">
    <property type="entry name" value="DNA MISMATCH REPAIR PROTEIN MLH, PMS, MUTL"/>
    <property type="match status" value="1"/>
</dbReference>
<feature type="region of interest" description="Disordered" evidence="6">
    <location>
        <begin position="567"/>
        <end position="586"/>
    </location>
</feature>
<dbReference type="GO" id="GO:0006298">
    <property type="term" value="P:mismatch repair"/>
    <property type="evidence" value="ECO:0007669"/>
    <property type="project" value="InterPro"/>
</dbReference>
<dbReference type="SUPFAM" id="SSF54211">
    <property type="entry name" value="Ribosomal protein S5 domain 2-like"/>
    <property type="match status" value="1"/>
</dbReference>
<evidence type="ECO:0000256" key="3">
    <source>
        <dbReference type="ARBA" id="ARBA00022763"/>
    </source>
</evidence>
<dbReference type="KEGG" id="dqu:106744868"/>
<evidence type="ECO:0000256" key="5">
    <source>
        <dbReference type="ARBA" id="ARBA00023242"/>
    </source>
</evidence>
<reference evidence="9" key="1">
    <citation type="submission" date="2025-08" db="UniProtKB">
        <authorList>
            <consortium name="RefSeq"/>
        </authorList>
    </citation>
    <scope>IDENTIFICATION</scope>
</reference>
<dbReference type="InterPro" id="IPR014762">
    <property type="entry name" value="DNA_mismatch_repair_CS"/>
</dbReference>
<dbReference type="PROSITE" id="PS00058">
    <property type="entry name" value="DNA_MISMATCH_REPAIR_1"/>
    <property type="match status" value="1"/>
</dbReference>
<dbReference type="GO" id="GO:0140664">
    <property type="term" value="F:ATP-dependent DNA damage sensor activity"/>
    <property type="evidence" value="ECO:0007669"/>
    <property type="project" value="InterPro"/>
</dbReference>
<dbReference type="CDD" id="cd16926">
    <property type="entry name" value="HATPase_MutL-MLH-PMS-like"/>
    <property type="match status" value="1"/>
</dbReference>
<evidence type="ECO:0000313" key="9">
    <source>
        <dbReference type="RefSeq" id="XP_014475466.1"/>
    </source>
</evidence>
<name>A0A6P3XAN3_DINQU</name>
<dbReference type="Pfam" id="PF16413">
    <property type="entry name" value="Mlh1_C"/>
    <property type="match status" value="1"/>
</dbReference>
<protein>
    <submittedName>
        <fullName evidence="9">DNA mismatch repair protein Mlh1 isoform X1</fullName>
    </submittedName>
</protein>
<evidence type="ECO:0000256" key="2">
    <source>
        <dbReference type="ARBA" id="ARBA00006082"/>
    </source>
</evidence>
<dbReference type="CTD" id="4292"/>
<dbReference type="GO" id="GO:0030983">
    <property type="term" value="F:mismatched DNA binding"/>
    <property type="evidence" value="ECO:0007669"/>
    <property type="project" value="InterPro"/>
</dbReference>
<dbReference type="InterPro" id="IPR002099">
    <property type="entry name" value="MutL/Mlh/PMS"/>
</dbReference>
<keyword evidence="5" id="KW-0539">Nucleus</keyword>
<dbReference type="InterPro" id="IPR032189">
    <property type="entry name" value="Mlh1_C"/>
</dbReference>
<evidence type="ECO:0000259" key="7">
    <source>
        <dbReference type="SMART" id="SM01340"/>
    </source>
</evidence>
<dbReference type="FunFam" id="3.30.230.10:FF:000014">
    <property type="entry name" value="DNA mismatch repair protein Mlh1"/>
    <property type="match status" value="1"/>
</dbReference>
<dbReference type="SUPFAM" id="SSF55874">
    <property type="entry name" value="ATPase domain of HSP90 chaperone/DNA topoisomerase II/histidine kinase"/>
    <property type="match status" value="1"/>
</dbReference>
<accession>A0A6P3XAN3</accession>
<dbReference type="FunFam" id="3.30.565.10:FF:000109">
    <property type="entry name" value="Related to MLH1-DNA mismatch repair protein"/>
    <property type="match status" value="1"/>
</dbReference>
<dbReference type="Gene3D" id="3.30.230.10">
    <property type="match status" value="1"/>
</dbReference>
<dbReference type="GO" id="GO:0016887">
    <property type="term" value="F:ATP hydrolysis activity"/>
    <property type="evidence" value="ECO:0007669"/>
    <property type="project" value="InterPro"/>
</dbReference>
<dbReference type="InterPro" id="IPR036890">
    <property type="entry name" value="HATPase_C_sf"/>
</dbReference>
<dbReference type="Pfam" id="PF01119">
    <property type="entry name" value="DNA_mis_repair"/>
    <property type="match status" value="1"/>
</dbReference>
<evidence type="ECO:0000256" key="4">
    <source>
        <dbReference type="ARBA" id="ARBA00023204"/>
    </source>
</evidence>
<dbReference type="OrthoDB" id="10263226at2759"/>
<dbReference type="InterPro" id="IPR020568">
    <property type="entry name" value="Ribosomal_Su5_D2-typ_SF"/>
</dbReference>
<dbReference type="InterPro" id="IPR038973">
    <property type="entry name" value="MutL/Mlh/Pms-like"/>
</dbReference>
<dbReference type="AlphaFoldDB" id="A0A6P3XAN3"/>
<feature type="domain" description="DNA mismatch repair protein S5" evidence="7">
    <location>
        <begin position="215"/>
        <end position="334"/>
    </location>
</feature>
<keyword evidence="4" id="KW-0234">DNA repair</keyword>
<dbReference type="Pfam" id="PF13589">
    <property type="entry name" value="HATPase_c_3"/>
    <property type="match status" value="1"/>
</dbReference>
<dbReference type="SMART" id="SM01340">
    <property type="entry name" value="DNA_mis_repair"/>
    <property type="match status" value="1"/>
</dbReference>